<comment type="caution">
    <text evidence="1">The sequence shown here is derived from an EMBL/GenBank/DDBJ whole genome shotgun (WGS) entry which is preliminary data.</text>
</comment>
<dbReference type="Proteomes" id="UP000029389">
    <property type="component" value="Unassembled WGS sequence"/>
</dbReference>
<proteinExistence type="predicted"/>
<evidence type="ECO:0000313" key="1">
    <source>
        <dbReference type="EMBL" id="KFM95236.1"/>
    </source>
</evidence>
<dbReference type="PATRIC" id="fig|1405.8.peg.5931"/>
<reference evidence="1 2" key="1">
    <citation type="submission" date="2014-04" db="EMBL/GenBank/DDBJ databases">
        <authorList>
            <person name="Bishop-Lilly K.A."/>
            <person name="Broomall S.M."/>
            <person name="Chain P.S."/>
            <person name="Chertkov O."/>
            <person name="Coyne S.R."/>
            <person name="Daligault H.E."/>
            <person name="Davenport K.W."/>
            <person name="Erkkila T."/>
            <person name="Frey K.G."/>
            <person name="Gibbons H.S."/>
            <person name="Gu W."/>
            <person name="Jaissle J."/>
            <person name="Johnson S.L."/>
            <person name="Koroleva G.I."/>
            <person name="Ladner J.T."/>
            <person name="Lo C.-C."/>
            <person name="Minogue T.D."/>
            <person name="Munk C."/>
            <person name="Palacios G.F."/>
            <person name="Redden C.L."/>
            <person name="Rosenzweig C.N."/>
            <person name="Scholz M.B."/>
            <person name="Teshima H."/>
            <person name="Xu Y."/>
        </authorList>
    </citation>
    <scope>NUCLEOTIDE SEQUENCE [LARGE SCALE GENOMIC DNA]</scope>
    <source>
        <strain evidence="1 2">BHP</strain>
    </source>
</reference>
<dbReference type="AlphaFoldDB" id="A0A090YAM8"/>
<dbReference type="EMBL" id="JMQC01000011">
    <property type="protein sequence ID" value="KFM95236.1"/>
    <property type="molecule type" value="Genomic_DNA"/>
</dbReference>
<accession>A0A090YAM8</accession>
<evidence type="ECO:0000313" key="2">
    <source>
        <dbReference type="Proteomes" id="UP000029389"/>
    </source>
</evidence>
<name>A0A090YAM8_9BACI</name>
<protein>
    <submittedName>
        <fullName evidence="1">Uncharacterized protein</fullName>
    </submittedName>
</protein>
<organism evidence="1 2">
    <name type="scientific">Bacillus clarus</name>
    <dbReference type="NCBI Taxonomy" id="2338372"/>
    <lineage>
        <taxon>Bacteria</taxon>
        <taxon>Bacillati</taxon>
        <taxon>Bacillota</taxon>
        <taxon>Bacilli</taxon>
        <taxon>Bacillales</taxon>
        <taxon>Bacillaceae</taxon>
        <taxon>Bacillus</taxon>
        <taxon>Bacillus cereus group</taxon>
    </lineage>
</organism>
<sequence>MITKLKANKKKYSQNEKIRYSFCRIIGKDDVFGMSVSNELQQFAQDIQSLLSPNVLQNIARNVGFVQRTSKYQAQDLVALCVWISQGVAEFPIFYQFFF</sequence>
<gene>
    <name evidence="1" type="ORF">DJ93_5741</name>
</gene>